<dbReference type="GO" id="GO:0005795">
    <property type="term" value="C:Golgi stack"/>
    <property type="evidence" value="ECO:0007669"/>
    <property type="project" value="TreeGrafter"/>
</dbReference>
<dbReference type="InterPro" id="IPR003959">
    <property type="entry name" value="ATPase_AAA_core"/>
</dbReference>
<dbReference type="GO" id="GO:0006891">
    <property type="term" value="P:intra-Golgi vesicle-mediated transport"/>
    <property type="evidence" value="ECO:0007669"/>
    <property type="project" value="TreeGrafter"/>
</dbReference>
<dbReference type="FunFam" id="3.40.50.300:FF:000166">
    <property type="entry name" value="vesicle-fusing ATPase isoform X1"/>
    <property type="match status" value="1"/>
</dbReference>
<evidence type="ECO:0000256" key="3">
    <source>
        <dbReference type="ARBA" id="ARBA00022741"/>
    </source>
</evidence>
<comment type="similarity">
    <text evidence="1 6">Belongs to the AAA ATPase family.</text>
</comment>
<dbReference type="GO" id="GO:0046872">
    <property type="term" value="F:metal ion binding"/>
    <property type="evidence" value="ECO:0007669"/>
    <property type="project" value="UniProtKB-UniRule"/>
</dbReference>
<sequence>VLNAKEPKVVNGPEILDKFVGESERKIRELFDDARREQNDLGEASELHIIIFDEIDAICKARGSSRDGTGVGDSVVNQLLTQIDGVDSLNNVLVIGMTNRKDMLDEALMRPGRLEVQMEINLPDEKGRAQILTIHTQRAKDNGFLDDSVVSDLSHCLAPVTKEYLNLAQRTKNFSGAEIEGLVRAATAHALSRGTDGKTFHAAANYIPKLSMADFDLALTEIKPKFGSPQDSLSLYYRAGLHSFGPEFETVKSTLNALIHQVKSNENTPLMSVLLHGEPGSGKTALAAACAVASEYPLVRLIKAADLIGRQEGAKCGHIYTVFEEAYRSPLSMIILDDIERLLEYVGLGPRFSNAVLQALLVLIKNPVPVLGRKLLVVGITSSFDEMKMLGLPTVFDVTLEVPLLRHPSDFDAVLVGAAVNIEPAERSRVVELLGQKPMGVKKLLLISEMARQRTADDHEEATGTTVITYQRFVDCLYKFGF</sequence>
<dbReference type="PROSITE" id="PS00674">
    <property type="entry name" value="AAA"/>
    <property type="match status" value="1"/>
</dbReference>
<feature type="non-terminal residue" evidence="9">
    <location>
        <position position="1"/>
    </location>
</feature>
<dbReference type="SMART" id="SM00382">
    <property type="entry name" value="AAA"/>
    <property type="match status" value="2"/>
</dbReference>
<evidence type="ECO:0000256" key="4">
    <source>
        <dbReference type="ARBA" id="ARBA00022840"/>
    </source>
</evidence>
<dbReference type="Pfam" id="PF00004">
    <property type="entry name" value="AAA"/>
    <property type="match status" value="2"/>
</dbReference>
<organism evidence="9 10">
    <name type="scientific">Aphanomyces astaci</name>
    <name type="common">Crayfish plague agent</name>
    <dbReference type="NCBI Taxonomy" id="112090"/>
    <lineage>
        <taxon>Eukaryota</taxon>
        <taxon>Sar</taxon>
        <taxon>Stramenopiles</taxon>
        <taxon>Oomycota</taxon>
        <taxon>Saprolegniomycetes</taxon>
        <taxon>Saprolegniales</taxon>
        <taxon>Verrucalvaceae</taxon>
        <taxon>Aphanomyces</taxon>
    </lineage>
</organism>
<evidence type="ECO:0000256" key="2">
    <source>
        <dbReference type="ARBA" id="ARBA00022448"/>
    </source>
</evidence>
<dbReference type="PANTHER" id="PTHR23078">
    <property type="entry name" value="VESICULAR-FUSION PROTEIN NSF"/>
    <property type="match status" value="1"/>
</dbReference>
<protein>
    <recommendedName>
        <fullName evidence="7">Vesicle-fusing ATPase</fullName>
        <ecNumber evidence="7">3.6.4.6</ecNumber>
    </recommendedName>
</protein>
<dbReference type="GO" id="GO:0005524">
    <property type="term" value="F:ATP binding"/>
    <property type="evidence" value="ECO:0007669"/>
    <property type="project" value="UniProtKB-UniRule"/>
</dbReference>
<dbReference type="AlphaFoldDB" id="A0A397D5H5"/>
<dbReference type="Gene3D" id="3.40.50.300">
    <property type="entry name" value="P-loop containing nucleotide triphosphate hydrolases"/>
    <property type="match status" value="2"/>
</dbReference>
<keyword evidence="7" id="KW-0479">Metal-binding</keyword>
<evidence type="ECO:0000256" key="6">
    <source>
        <dbReference type="RuleBase" id="RU003651"/>
    </source>
</evidence>
<dbReference type="FunFam" id="3.40.50.300:FF:000154">
    <property type="entry name" value="Vesicle-fusing ATPase 1"/>
    <property type="match status" value="1"/>
</dbReference>
<comment type="catalytic activity">
    <reaction evidence="7">
        <text>ATP + H2O = ADP + phosphate + H(+)</text>
        <dbReference type="Rhea" id="RHEA:13065"/>
        <dbReference type="ChEBI" id="CHEBI:15377"/>
        <dbReference type="ChEBI" id="CHEBI:15378"/>
        <dbReference type="ChEBI" id="CHEBI:30616"/>
        <dbReference type="ChEBI" id="CHEBI:43474"/>
        <dbReference type="ChEBI" id="CHEBI:456216"/>
        <dbReference type="EC" id="3.6.4.6"/>
    </reaction>
</comment>
<evidence type="ECO:0000259" key="8">
    <source>
        <dbReference type="SMART" id="SM00382"/>
    </source>
</evidence>
<dbReference type="CDD" id="cd00009">
    <property type="entry name" value="AAA"/>
    <property type="match status" value="1"/>
</dbReference>
<accession>A0A397D5H5</accession>
<dbReference type="EMBL" id="QUTC01005687">
    <property type="protein sequence ID" value="RHY56447.1"/>
    <property type="molecule type" value="Genomic_DNA"/>
</dbReference>
<dbReference type="InterPro" id="IPR041569">
    <property type="entry name" value="AAA_lid_3"/>
</dbReference>
<comment type="subcellular location">
    <subcellularLocation>
        <location evidence="7">Cytoplasm</location>
    </subcellularLocation>
</comment>
<keyword evidence="7" id="KW-0378">Hydrolase</keyword>
<dbReference type="Gene3D" id="1.10.8.60">
    <property type="match status" value="1"/>
</dbReference>
<keyword evidence="5 7" id="KW-0653">Protein transport</keyword>
<evidence type="ECO:0000313" key="10">
    <source>
        <dbReference type="Proteomes" id="UP000265716"/>
    </source>
</evidence>
<evidence type="ECO:0000256" key="5">
    <source>
        <dbReference type="ARBA" id="ARBA00022927"/>
    </source>
</evidence>
<evidence type="ECO:0000313" key="9">
    <source>
        <dbReference type="EMBL" id="RHY56447.1"/>
    </source>
</evidence>
<reference evidence="9 10" key="1">
    <citation type="submission" date="2018-08" db="EMBL/GenBank/DDBJ databases">
        <title>Aphanomyces genome sequencing and annotation.</title>
        <authorList>
            <person name="Minardi D."/>
            <person name="Oidtmann B."/>
            <person name="Van Der Giezen M."/>
            <person name="Studholme D.J."/>
        </authorList>
    </citation>
    <scope>NUCLEOTIDE SEQUENCE [LARGE SCALE GENOMIC DNA]</scope>
    <source>
        <strain evidence="9 10">SA</strain>
    </source>
</reference>
<evidence type="ECO:0000256" key="1">
    <source>
        <dbReference type="ARBA" id="ARBA00006914"/>
    </source>
</evidence>
<dbReference type="InterPro" id="IPR027417">
    <property type="entry name" value="P-loop_NTPase"/>
</dbReference>
<keyword evidence="7" id="KW-0963">Cytoplasm</keyword>
<keyword evidence="4 6" id="KW-0067">ATP-binding</keyword>
<dbReference type="InterPro" id="IPR003960">
    <property type="entry name" value="ATPase_AAA_CS"/>
</dbReference>
<comment type="cofactor">
    <cofactor evidence="7">
        <name>Mg(2+)</name>
        <dbReference type="ChEBI" id="CHEBI:18420"/>
    </cofactor>
    <text evidence="7">Binds 1 Mg(2+) ion per subunit.</text>
</comment>
<dbReference type="GO" id="GO:0043001">
    <property type="term" value="P:Golgi to plasma membrane protein transport"/>
    <property type="evidence" value="ECO:0007669"/>
    <property type="project" value="TreeGrafter"/>
</dbReference>
<evidence type="ECO:0000256" key="7">
    <source>
        <dbReference type="RuleBase" id="RU367045"/>
    </source>
</evidence>
<keyword evidence="3 6" id="KW-0547">Nucleotide-binding</keyword>
<dbReference type="FunFam" id="1.10.8.60:FF:000146">
    <property type="entry name" value="Vesicle-fusing ATPase"/>
    <property type="match status" value="1"/>
</dbReference>
<dbReference type="EC" id="3.6.4.6" evidence="7"/>
<keyword evidence="2 7" id="KW-0813">Transport</keyword>
<dbReference type="PANTHER" id="PTHR23078:SF3">
    <property type="entry name" value="VESICLE-FUSING ATPASE"/>
    <property type="match status" value="1"/>
</dbReference>
<comment type="caution">
    <text evidence="9">The sequence shown here is derived from an EMBL/GenBank/DDBJ whole genome shotgun (WGS) entry which is preliminary data.</text>
</comment>
<keyword evidence="7" id="KW-0931">ER-Golgi transport</keyword>
<feature type="domain" description="AAA+ ATPase" evidence="8">
    <location>
        <begin position="269"/>
        <end position="394"/>
    </location>
</feature>
<name>A0A397D5H5_APHAT</name>
<feature type="domain" description="AAA+ ATPase" evidence="8">
    <location>
        <begin position="4"/>
        <end position="124"/>
    </location>
</feature>
<dbReference type="GO" id="GO:0035494">
    <property type="term" value="P:SNARE complex disassembly"/>
    <property type="evidence" value="ECO:0007669"/>
    <property type="project" value="InterPro"/>
</dbReference>
<dbReference type="VEuPathDB" id="FungiDB:H257_09167"/>
<dbReference type="GO" id="GO:0016887">
    <property type="term" value="F:ATP hydrolysis activity"/>
    <property type="evidence" value="ECO:0007669"/>
    <property type="project" value="InterPro"/>
</dbReference>
<dbReference type="Pfam" id="PF17862">
    <property type="entry name" value="AAA_lid_3"/>
    <property type="match status" value="1"/>
</dbReference>
<dbReference type="InterPro" id="IPR003593">
    <property type="entry name" value="AAA+_ATPase"/>
</dbReference>
<proteinExistence type="inferred from homology"/>
<dbReference type="Proteomes" id="UP000265716">
    <property type="component" value="Unassembled WGS sequence"/>
</dbReference>
<keyword evidence="7" id="KW-0460">Magnesium</keyword>
<dbReference type="InterPro" id="IPR039812">
    <property type="entry name" value="Vesicle-fus_ATPase"/>
</dbReference>
<gene>
    <name evidence="9" type="ORF">DYB38_001947</name>
</gene>
<dbReference type="SUPFAM" id="SSF52540">
    <property type="entry name" value="P-loop containing nucleoside triphosphate hydrolases"/>
    <property type="match status" value="2"/>
</dbReference>
<comment type="function">
    <text evidence="7">Required for vesicle-mediated transport. Catalyzes the fusion of transport vesicles within the Golgi cisternae. Is also required for transport from the endoplasmic reticulum to the Golgi stack. Seems to function as a fusion protein required for the delivery of cargo proteins to all compartments of the Golgi stack independent of vesicle origin.</text>
</comment>